<proteinExistence type="predicted"/>
<dbReference type="AlphaFoldDB" id="A0A9X3J3S0"/>
<evidence type="ECO:0000313" key="1">
    <source>
        <dbReference type="EMBL" id="MCY1014066.1"/>
    </source>
</evidence>
<keyword evidence="2" id="KW-1185">Reference proteome</keyword>
<dbReference type="Proteomes" id="UP001150924">
    <property type="component" value="Unassembled WGS sequence"/>
</dbReference>
<dbReference type="RefSeq" id="WP_267778282.1">
    <property type="nucleotide sequence ID" value="NZ_JAPNKE010000002.1"/>
</dbReference>
<evidence type="ECO:0000313" key="2">
    <source>
        <dbReference type="Proteomes" id="UP001150924"/>
    </source>
</evidence>
<name>A0A9X3J3S0_9BACT</name>
<organism evidence="1 2">
    <name type="scientific">Nannocystis pusilla</name>
    <dbReference type="NCBI Taxonomy" id="889268"/>
    <lineage>
        <taxon>Bacteria</taxon>
        <taxon>Pseudomonadati</taxon>
        <taxon>Myxococcota</taxon>
        <taxon>Polyangia</taxon>
        <taxon>Nannocystales</taxon>
        <taxon>Nannocystaceae</taxon>
        <taxon>Nannocystis</taxon>
    </lineage>
</organism>
<accession>A0A9X3J3S0</accession>
<reference evidence="1" key="1">
    <citation type="submission" date="2022-11" db="EMBL/GenBank/DDBJ databases">
        <title>Minimal conservation of predation-associated metabolite biosynthetic gene clusters underscores biosynthetic potential of Myxococcota including descriptions for ten novel species: Archangium lansinium sp. nov., Myxococcus landrumus sp. nov., Nannocystis bai.</title>
        <authorList>
            <person name="Ahearne A."/>
            <person name="Stevens C."/>
            <person name="Phillips K."/>
        </authorList>
    </citation>
    <scope>NUCLEOTIDE SEQUENCE</scope>
    <source>
        <strain evidence="1">Na p29</strain>
    </source>
</reference>
<comment type="caution">
    <text evidence="1">The sequence shown here is derived from an EMBL/GenBank/DDBJ whole genome shotgun (WGS) entry which is preliminary data.</text>
</comment>
<protein>
    <submittedName>
        <fullName evidence="1">Uncharacterized protein</fullName>
    </submittedName>
</protein>
<sequence length="150" mass="15405">MRPGVRVFGSCDAEVDPAACAENCKIDTLFKDTPACLCSGTAWNTCRGALDCEGDAVDLKAGSPCFAEGAAYLIHCADCIVQAEFLAADRCDTIVECPDVLGVAFVCQGGTCSCHDGEKEFASCPDPGLCAGMDEAALNAAASECCGVPF</sequence>
<dbReference type="EMBL" id="JAPNKE010000002">
    <property type="protein sequence ID" value="MCY1014066.1"/>
    <property type="molecule type" value="Genomic_DNA"/>
</dbReference>
<gene>
    <name evidence="1" type="ORF">OV079_52825</name>
</gene>